<dbReference type="EMBL" id="QNUK01000152">
    <property type="protein sequence ID" value="KAF5899888.1"/>
    <property type="molecule type" value="Genomic_DNA"/>
</dbReference>
<keyword evidence="1" id="KW-0732">Signal</keyword>
<feature type="chain" id="PRO_5035295939" evidence="1">
    <location>
        <begin position="21"/>
        <end position="54"/>
    </location>
</feature>
<name>A0A8J4U4A7_CLAMG</name>
<protein>
    <submittedName>
        <fullName evidence="2">Sperm acrosome membrane-associated protein 4-like</fullName>
    </submittedName>
</protein>
<dbReference type="AlphaFoldDB" id="A0A8J4U4A7"/>
<feature type="non-terminal residue" evidence="2">
    <location>
        <position position="54"/>
    </location>
</feature>
<sequence length="54" mass="5550">MKCVLLGIAVVIGLFAIAESLTCNKCPASLFGLCFISTTTTCTTNTSVCTTSKA</sequence>
<reference evidence="2" key="1">
    <citation type="submission" date="2020-07" db="EMBL/GenBank/DDBJ databases">
        <title>Clarias magur genome sequencing, assembly and annotation.</title>
        <authorList>
            <person name="Kushwaha B."/>
            <person name="Kumar R."/>
            <person name="Das P."/>
            <person name="Joshi C.G."/>
            <person name="Kumar D."/>
            <person name="Nagpure N.S."/>
            <person name="Pandey M."/>
            <person name="Agarwal S."/>
            <person name="Srivastava S."/>
            <person name="Singh M."/>
            <person name="Sahoo L."/>
            <person name="Jayasankar P."/>
            <person name="Meher P.K."/>
            <person name="Koringa P.G."/>
            <person name="Iquebal M.A."/>
            <person name="Das S.P."/>
            <person name="Bit A."/>
            <person name="Patnaik S."/>
            <person name="Patel N."/>
            <person name="Shah T.M."/>
            <person name="Hinsu A."/>
            <person name="Jena J.K."/>
        </authorList>
    </citation>
    <scope>NUCLEOTIDE SEQUENCE</scope>
    <source>
        <strain evidence="2">CIFAMagur01</strain>
        <tissue evidence="2">Testis</tissue>
    </source>
</reference>
<keyword evidence="3" id="KW-1185">Reference proteome</keyword>
<dbReference type="OrthoDB" id="8953894at2759"/>
<dbReference type="Proteomes" id="UP000727407">
    <property type="component" value="Unassembled WGS sequence"/>
</dbReference>
<evidence type="ECO:0000256" key="1">
    <source>
        <dbReference type="SAM" id="SignalP"/>
    </source>
</evidence>
<proteinExistence type="predicted"/>
<evidence type="ECO:0000313" key="3">
    <source>
        <dbReference type="Proteomes" id="UP000727407"/>
    </source>
</evidence>
<gene>
    <name evidence="2" type="ORF">DAT39_010384</name>
</gene>
<evidence type="ECO:0000313" key="2">
    <source>
        <dbReference type="EMBL" id="KAF5899888.1"/>
    </source>
</evidence>
<feature type="signal peptide" evidence="1">
    <location>
        <begin position="1"/>
        <end position="20"/>
    </location>
</feature>
<accession>A0A8J4U4A7</accession>
<organism evidence="2 3">
    <name type="scientific">Clarias magur</name>
    <name type="common">Asian catfish</name>
    <name type="synonym">Macropteronotus magur</name>
    <dbReference type="NCBI Taxonomy" id="1594786"/>
    <lineage>
        <taxon>Eukaryota</taxon>
        <taxon>Metazoa</taxon>
        <taxon>Chordata</taxon>
        <taxon>Craniata</taxon>
        <taxon>Vertebrata</taxon>
        <taxon>Euteleostomi</taxon>
        <taxon>Actinopterygii</taxon>
        <taxon>Neopterygii</taxon>
        <taxon>Teleostei</taxon>
        <taxon>Ostariophysi</taxon>
        <taxon>Siluriformes</taxon>
        <taxon>Clariidae</taxon>
        <taxon>Clarias</taxon>
    </lineage>
</organism>
<comment type="caution">
    <text evidence="2">The sequence shown here is derived from an EMBL/GenBank/DDBJ whole genome shotgun (WGS) entry which is preliminary data.</text>
</comment>